<feature type="transmembrane region" description="Helical" evidence="1">
    <location>
        <begin position="96"/>
        <end position="114"/>
    </location>
</feature>
<feature type="transmembrane region" description="Helical" evidence="1">
    <location>
        <begin position="357"/>
        <end position="378"/>
    </location>
</feature>
<feature type="transmembrane region" description="Helical" evidence="1">
    <location>
        <begin position="473"/>
        <end position="497"/>
    </location>
</feature>
<dbReference type="AlphaFoldDB" id="A0A445MUI3"/>
<feature type="transmembrane region" description="Helical" evidence="1">
    <location>
        <begin position="244"/>
        <end position="263"/>
    </location>
</feature>
<feature type="transmembrane region" description="Helical" evidence="1">
    <location>
        <begin position="411"/>
        <end position="431"/>
    </location>
</feature>
<feature type="transmembrane region" description="Helical" evidence="1">
    <location>
        <begin position="222"/>
        <end position="237"/>
    </location>
</feature>
<reference evidence="2" key="1">
    <citation type="submission" date="2018-01" db="EMBL/GenBank/DDBJ databases">
        <authorList>
            <person name="Regsiter A."/>
            <person name="William W."/>
        </authorList>
    </citation>
    <scope>NUCLEOTIDE SEQUENCE</scope>
    <source>
        <strain evidence="2">TRIP AH-1</strain>
    </source>
</reference>
<evidence type="ECO:0000313" key="2">
    <source>
        <dbReference type="EMBL" id="SPD73140.1"/>
    </source>
</evidence>
<keyword evidence="1" id="KW-0812">Transmembrane</keyword>
<protein>
    <submittedName>
        <fullName evidence="2">Uncharacterized protein</fullName>
    </submittedName>
</protein>
<gene>
    <name evidence="2" type="ORF">PITCH_A1700016</name>
</gene>
<feature type="transmembrane region" description="Helical" evidence="1">
    <location>
        <begin position="126"/>
        <end position="155"/>
    </location>
</feature>
<feature type="transmembrane region" description="Helical" evidence="1">
    <location>
        <begin position="27"/>
        <end position="45"/>
    </location>
</feature>
<feature type="transmembrane region" description="Helical" evidence="1">
    <location>
        <begin position="198"/>
        <end position="216"/>
    </location>
</feature>
<feature type="transmembrane region" description="Helical" evidence="1">
    <location>
        <begin position="385"/>
        <end position="405"/>
    </location>
</feature>
<name>A0A445MUI3_9BACT</name>
<sequence length="641" mass="73117">MKPTRSKTTRIQLPPAVLKNRRIPWRVIGYAIVLCLLWAMAYQVFQVPSEPMDFRIDRREAIAYPMSDAAGDFLNGLALLVGDGWVNWRPFARWTVYRPGWCGFIGVLTWLCDYDLPRIQTVLTAIYALAAPLFFLLCLAVFRGGSAPAVAFIAAVFFTMHPQDRSWWFQSTMMTEGPTLLLALGICLFSVRAASRRCWRWGEGFILGILLGAIILVRNQSLYAFAALFAVLCLQALRRFRRRFPFLIMLLCGLFCTVGPCFFKTSWHLKQPYFGTNCTSLTSILGWSATGRLLGGFSLTPEEEKDEATAINVMTARAKKAILMNLKDPKRVLSEAFVWYERTNFVNMAKMLGLNKLATPTIVMLWLLMLAGVFYAFVRHGLTGIIPFAFSVGYFFPQVLISFYMDRFAQPIFWVGLFYITGGLLFIFSHVKRNLILRRLRICRVMIRWVFKRLTGIPAPKNKKAVSCPLRPVWPRATILAAFSIWFGGCSAGLLWMDYRPVRTVEASALLADERTQSTLHNAGIKNDDALLTQVEQALHANRQNKPVRIAYAVLPFIMEPTDKPFKYIWDPDPGLQPHQERYTAVYCNFSWKRNSKWAMERINVRGNLYPDFKQGDEVVVIEQSGGVYADAIIPTKWAKR</sequence>
<feature type="transmembrane region" description="Helical" evidence="1">
    <location>
        <begin position="167"/>
        <end position="191"/>
    </location>
</feature>
<keyword evidence="1" id="KW-0472">Membrane</keyword>
<accession>A0A445MUI3</accession>
<proteinExistence type="predicted"/>
<evidence type="ECO:0000256" key="1">
    <source>
        <dbReference type="SAM" id="Phobius"/>
    </source>
</evidence>
<dbReference type="EMBL" id="OJIN01000080">
    <property type="protein sequence ID" value="SPD73140.1"/>
    <property type="molecule type" value="Genomic_DNA"/>
</dbReference>
<keyword evidence="1" id="KW-1133">Transmembrane helix</keyword>
<organism evidence="2">
    <name type="scientific">uncultured Desulfobacterium sp</name>
    <dbReference type="NCBI Taxonomy" id="201089"/>
    <lineage>
        <taxon>Bacteria</taxon>
        <taxon>Pseudomonadati</taxon>
        <taxon>Thermodesulfobacteriota</taxon>
        <taxon>Desulfobacteria</taxon>
        <taxon>Desulfobacterales</taxon>
        <taxon>Desulfobacteriaceae</taxon>
        <taxon>Desulfobacterium</taxon>
        <taxon>environmental samples</taxon>
    </lineage>
</organism>